<feature type="transmembrane region" description="Helical" evidence="6">
    <location>
        <begin position="89"/>
        <end position="110"/>
    </location>
</feature>
<evidence type="ECO:0000256" key="3">
    <source>
        <dbReference type="ARBA" id="ARBA00022989"/>
    </source>
</evidence>
<keyword evidence="4 6" id="KW-0472">Membrane</keyword>
<feature type="transmembrane region" description="Helical" evidence="6">
    <location>
        <begin position="63"/>
        <end position="83"/>
    </location>
</feature>
<name>A0A1I0HI42_9BACI</name>
<dbReference type="RefSeq" id="WP_090873072.1">
    <property type="nucleotide sequence ID" value="NZ_FOHE01000036.1"/>
</dbReference>
<evidence type="ECO:0000313" key="7">
    <source>
        <dbReference type="EMBL" id="SET83598.1"/>
    </source>
</evidence>
<keyword evidence="8" id="KW-1185">Reference proteome</keyword>
<dbReference type="OrthoDB" id="2885993at2"/>
<accession>A0A1I0HI42</accession>
<keyword evidence="3 6" id="KW-1133">Transmembrane helix</keyword>
<dbReference type="AlphaFoldDB" id="A0A1I0HI42"/>
<dbReference type="EMBL" id="FOHE01000036">
    <property type="protein sequence ID" value="SET83598.1"/>
    <property type="molecule type" value="Genomic_DNA"/>
</dbReference>
<dbReference type="Proteomes" id="UP000198618">
    <property type="component" value="Unassembled WGS sequence"/>
</dbReference>
<evidence type="ECO:0000256" key="1">
    <source>
        <dbReference type="ARBA" id="ARBA00004141"/>
    </source>
</evidence>
<gene>
    <name evidence="7" type="ORF">SAMN05216389_1364</name>
</gene>
<dbReference type="InterPro" id="IPR006480">
    <property type="entry name" value="Phage_holin_4_1"/>
</dbReference>
<proteinExistence type="inferred from homology"/>
<organism evidence="7 8">
    <name type="scientific">Oceanobacillus limi</name>
    <dbReference type="NCBI Taxonomy" id="930131"/>
    <lineage>
        <taxon>Bacteria</taxon>
        <taxon>Bacillati</taxon>
        <taxon>Bacillota</taxon>
        <taxon>Bacilli</taxon>
        <taxon>Bacillales</taxon>
        <taxon>Bacillaceae</taxon>
        <taxon>Oceanobacillus</taxon>
    </lineage>
</organism>
<keyword evidence="2 6" id="KW-0812">Transmembrane</keyword>
<feature type="transmembrane region" description="Helical" evidence="6">
    <location>
        <begin position="34"/>
        <end position="51"/>
    </location>
</feature>
<evidence type="ECO:0000256" key="5">
    <source>
        <dbReference type="ARBA" id="ARBA00023600"/>
    </source>
</evidence>
<comment type="similarity">
    <text evidence="5">Belongs to the bacteriophage holin family. Cp-1 holin subfamily.</text>
</comment>
<protein>
    <submittedName>
        <fullName evidence="7">Phage-related holin (Lysis protein)</fullName>
    </submittedName>
</protein>
<reference evidence="7 8" key="1">
    <citation type="submission" date="2016-10" db="EMBL/GenBank/DDBJ databases">
        <authorList>
            <person name="de Groot N.N."/>
        </authorList>
    </citation>
    <scope>NUCLEOTIDE SEQUENCE [LARGE SCALE GENOMIC DNA]</scope>
    <source>
        <strain evidence="7 8">IBRC-M 10780</strain>
    </source>
</reference>
<evidence type="ECO:0000256" key="2">
    <source>
        <dbReference type="ARBA" id="ARBA00022692"/>
    </source>
</evidence>
<dbReference type="STRING" id="930131.SAMN05216389_1364"/>
<sequence length="160" mass="17789">MEKLITSADKFFAAISGAFLVPTFEYLYGEGDVVKYLMTALLFFVVMDWISGTRASKKDKTYASKYGIDGVFRTFFILLLPAGGHLLDMAFGLPGVFFGILSIGILYHVIQSMTANSIRAGWGEWVPEAILTKLSNWVKEELESKIARSNIRKTDKGGDK</sequence>
<dbReference type="GO" id="GO:0016020">
    <property type="term" value="C:membrane"/>
    <property type="evidence" value="ECO:0007669"/>
    <property type="project" value="UniProtKB-SubCell"/>
</dbReference>
<evidence type="ECO:0000256" key="4">
    <source>
        <dbReference type="ARBA" id="ARBA00023136"/>
    </source>
</evidence>
<dbReference type="Pfam" id="PF05105">
    <property type="entry name" value="Phage_holin_4_1"/>
    <property type="match status" value="1"/>
</dbReference>
<evidence type="ECO:0000313" key="8">
    <source>
        <dbReference type="Proteomes" id="UP000198618"/>
    </source>
</evidence>
<evidence type="ECO:0000256" key="6">
    <source>
        <dbReference type="SAM" id="Phobius"/>
    </source>
</evidence>
<feature type="transmembrane region" description="Helical" evidence="6">
    <location>
        <begin position="12"/>
        <end position="28"/>
    </location>
</feature>
<comment type="subcellular location">
    <subcellularLocation>
        <location evidence="1">Membrane</location>
        <topology evidence="1">Multi-pass membrane protein</topology>
    </subcellularLocation>
</comment>